<dbReference type="Pfam" id="PF02244">
    <property type="entry name" value="Propep_M14"/>
    <property type="match status" value="1"/>
</dbReference>
<feature type="active site" description="Proton donor/acceptor" evidence="14">
    <location>
        <position position="369"/>
    </location>
</feature>
<organism evidence="17 18">
    <name type="scientific">Nezara viridula</name>
    <name type="common">Southern green stink bug</name>
    <name type="synonym">Cimex viridulus</name>
    <dbReference type="NCBI Taxonomy" id="85310"/>
    <lineage>
        <taxon>Eukaryota</taxon>
        <taxon>Metazoa</taxon>
        <taxon>Ecdysozoa</taxon>
        <taxon>Arthropoda</taxon>
        <taxon>Hexapoda</taxon>
        <taxon>Insecta</taxon>
        <taxon>Pterygota</taxon>
        <taxon>Neoptera</taxon>
        <taxon>Paraneoptera</taxon>
        <taxon>Hemiptera</taxon>
        <taxon>Heteroptera</taxon>
        <taxon>Panheteroptera</taxon>
        <taxon>Pentatomomorpha</taxon>
        <taxon>Pentatomoidea</taxon>
        <taxon>Pentatomidae</taxon>
        <taxon>Pentatominae</taxon>
        <taxon>Nezara</taxon>
    </lineage>
</organism>
<dbReference type="FunFam" id="3.40.630.10:FF:000040">
    <property type="entry name" value="zinc carboxypeptidase"/>
    <property type="match status" value="1"/>
</dbReference>
<protein>
    <recommendedName>
        <fullName evidence="16">Peptidase M14 domain-containing protein</fullName>
    </recommendedName>
</protein>
<comment type="function">
    <text evidence="13">Involved in the digestion of the blood meal.</text>
</comment>
<evidence type="ECO:0000256" key="9">
    <source>
        <dbReference type="ARBA" id="ARBA00022801"/>
    </source>
</evidence>
<dbReference type="SMART" id="SM00631">
    <property type="entry name" value="Zn_pept"/>
    <property type="match status" value="1"/>
</dbReference>
<evidence type="ECO:0000256" key="4">
    <source>
        <dbReference type="ARBA" id="ARBA00022525"/>
    </source>
</evidence>
<keyword evidence="8 15" id="KW-0732">Signal</keyword>
<evidence type="ECO:0000256" key="12">
    <source>
        <dbReference type="ARBA" id="ARBA00023157"/>
    </source>
</evidence>
<name>A0A9P0HFY3_NEZVI</name>
<accession>A0A9P0HFY3</accession>
<evidence type="ECO:0000256" key="8">
    <source>
        <dbReference type="ARBA" id="ARBA00022729"/>
    </source>
</evidence>
<dbReference type="EMBL" id="OV725081">
    <property type="protein sequence ID" value="CAH1401104.1"/>
    <property type="molecule type" value="Genomic_DNA"/>
</dbReference>
<evidence type="ECO:0000256" key="7">
    <source>
        <dbReference type="ARBA" id="ARBA00022723"/>
    </source>
</evidence>
<dbReference type="SUPFAM" id="SSF54897">
    <property type="entry name" value="Protease propeptides/inhibitors"/>
    <property type="match status" value="1"/>
</dbReference>
<dbReference type="PANTHER" id="PTHR11705:SF91">
    <property type="entry name" value="FI01817P-RELATED"/>
    <property type="match status" value="1"/>
</dbReference>
<dbReference type="GO" id="GO:0004181">
    <property type="term" value="F:metallocarboxypeptidase activity"/>
    <property type="evidence" value="ECO:0007669"/>
    <property type="project" value="InterPro"/>
</dbReference>
<evidence type="ECO:0000313" key="18">
    <source>
        <dbReference type="Proteomes" id="UP001152798"/>
    </source>
</evidence>
<proteinExistence type="inferred from homology"/>
<keyword evidence="6" id="KW-0645">Protease</keyword>
<dbReference type="AlphaFoldDB" id="A0A9P0HFY3"/>
<evidence type="ECO:0000256" key="15">
    <source>
        <dbReference type="SAM" id="SignalP"/>
    </source>
</evidence>
<dbReference type="GO" id="GO:0008270">
    <property type="term" value="F:zinc ion binding"/>
    <property type="evidence" value="ECO:0007669"/>
    <property type="project" value="InterPro"/>
</dbReference>
<dbReference type="PANTHER" id="PTHR11705">
    <property type="entry name" value="PROTEASE FAMILY M14 CARBOXYPEPTIDASE A,B"/>
    <property type="match status" value="1"/>
</dbReference>
<dbReference type="Proteomes" id="UP001152798">
    <property type="component" value="Chromosome 5"/>
</dbReference>
<comment type="subcellular location">
    <subcellularLocation>
        <location evidence="2">Secreted</location>
    </subcellularLocation>
</comment>
<dbReference type="PRINTS" id="PR00765">
    <property type="entry name" value="CRBOXYPTASEA"/>
</dbReference>
<evidence type="ECO:0000259" key="16">
    <source>
        <dbReference type="PROSITE" id="PS52035"/>
    </source>
</evidence>
<keyword evidence="7" id="KW-0479">Metal-binding</keyword>
<keyword evidence="11" id="KW-0482">Metalloprotease</keyword>
<evidence type="ECO:0000256" key="5">
    <source>
        <dbReference type="ARBA" id="ARBA00022645"/>
    </source>
</evidence>
<dbReference type="SUPFAM" id="SSF53187">
    <property type="entry name" value="Zn-dependent exopeptidases"/>
    <property type="match status" value="1"/>
</dbReference>
<comment type="similarity">
    <text evidence="3 14">Belongs to the peptidase M14 family.</text>
</comment>
<evidence type="ECO:0000256" key="14">
    <source>
        <dbReference type="PROSITE-ProRule" id="PRU01379"/>
    </source>
</evidence>
<feature type="domain" description="Peptidase M14" evidence="16">
    <location>
        <begin position="112"/>
        <end position="403"/>
    </location>
</feature>
<dbReference type="InterPro" id="IPR003146">
    <property type="entry name" value="M14A_act_pep"/>
</dbReference>
<evidence type="ECO:0000313" key="17">
    <source>
        <dbReference type="EMBL" id="CAH1401104.1"/>
    </source>
</evidence>
<dbReference type="Gene3D" id="3.40.630.10">
    <property type="entry name" value="Zn peptidases"/>
    <property type="match status" value="1"/>
</dbReference>
<dbReference type="OrthoDB" id="3626597at2759"/>
<dbReference type="PROSITE" id="PS52035">
    <property type="entry name" value="PEPTIDASE_M14"/>
    <property type="match status" value="1"/>
</dbReference>
<evidence type="ECO:0000256" key="1">
    <source>
        <dbReference type="ARBA" id="ARBA00001947"/>
    </source>
</evidence>
<keyword evidence="4" id="KW-0964">Secreted</keyword>
<reference evidence="17" key="1">
    <citation type="submission" date="2022-01" db="EMBL/GenBank/DDBJ databases">
        <authorList>
            <person name="King R."/>
        </authorList>
    </citation>
    <scope>NUCLEOTIDE SEQUENCE</scope>
</reference>
<feature type="signal peptide" evidence="15">
    <location>
        <begin position="1"/>
        <end position="22"/>
    </location>
</feature>
<comment type="cofactor">
    <cofactor evidence="1">
        <name>Zn(2+)</name>
        <dbReference type="ChEBI" id="CHEBI:29105"/>
    </cofactor>
</comment>
<gene>
    <name evidence="17" type="ORF">NEZAVI_LOCUS10192</name>
</gene>
<evidence type="ECO:0000256" key="11">
    <source>
        <dbReference type="ARBA" id="ARBA00023049"/>
    </source>
</evidence>
<feature type="chain" id="PRO_5040264251" description="Peptidase M14 domain-containing protein" evidence="15">
    <location>
        <begin position="23"/>
        <end position="422"/>
    </location>
</feature>
<keyword evidence="12" id="KW-1015">Disulfide bond</keyword>
<keyword evidence="5" id="KW-0121">Carboxypeptidase</keyword>
<dbReference type="GO" id="GO:0006508">
    <property type="term" value="P:proteolysis"/>
    <property type="evidence" value="ECO:0007669"/>
    <property type="project" value="UniProtKB-KW"/>
</dbReference>
<evidence type="ECO:0000256" key="6">
    <source>
        <dbReference type="ARBA" id="ARBA00022670"/>
    </source>
</evidence>
<evidence type="ECO:0000256" key="13">
    <source>
        <dbReference type="ARBA" id="ARBA00057299"/>
    </source>
</evidence>
<dbReference type="Pfam" id="PF00246">
    <property type="entry name" value="Peptidase_M14"/>
    <property type="match status" value="1"/>
</dbReference>
<keyword evidence="10" id="KW-0862">Zinc</keyword>
<evidence type="ECO:0000256" key="2">
    <source>
        <dbReference type="ARBA" id="ARBA00004613"/>
    </source>
</evidence>
<evidence type="ECO:0000256" key="3">
    <source>
        <dbReference type="ARBA" id="ARBA00005988"/>
    </source>
</evidence>
<dbReference type="InterPro" id="IPR036990">
    <property type="entry name" value="M14A-like_propep"/>
</dbReference>
<dbReference type="Gene3D" id="3.30.70.340">
    <property type="entry name" value="Metallocarboxypeptidase-like"/>
    <property type="match status" value="1"/>
</dbReference>
<dbReference type="CDD" id="cd03860">
    <property type="entry name" value="M14_CP_A-B_like"/>
    <property type="match status" value="1"/>
</dbReference>
<keyword evidence="18" id="KW-1185">Reference proteome</keyword>
<sequence>MDATTWIDITIVLFSVVCFVSANTRYDGSKILNVFNEDQQLLQDLAENEELDVWFRNQTNIEFLVQKRKMGAVKRFLRKQDIPYLVRIDDVQNLIDKENIFQKRRSGFRLNNYNRLDGIYKWMDSLSDDYPEMVSIETIGYSHEGRALKVAKVSWGEPDANAVFIDAGIHAREWISVATAIFILDSLVTNQSLLSPNMMKFDYYILPVLNPDGYEYSHTSNRLWRKNRSGSCGQCVGIDLNRNFAASFGGKGTSDDPCDEIFTGPSPFSEPETKAFSEYIIKIKKLRVYISFHSYGQLILLPYSYDKNAYPTDFEEIKEIGMKARGAIQKFSGTKYKVGRPPDILYAASGGSADWVKETAKVKFAYTYELRDLGQYGFVLPSKQIITTAREAFEGVKVMVEAAAKSFISPNTRSQSRRRHNR</sequence>
<dbReference type="GO" id="GO:0005615">
    <property type="term" value="C:extracellular space"/>
    <property type="evidence" value="ECO:0007669"/>
    <property type="project" value="TreeGrafter"/>
</dbReference>
<dbReference type="InterPro" id="IPR000834">
    <property type="entry name" value="Peptidase_M14"/>
</dbReference>
<keyword evidence="9" id="KW-0378">Hydrolase</keyword>
<evidence type="ECO:0000256" key="10">
    <source>
        <dbReference type="ARBA" id="ARBA00022833"/>
    </source>
</evidence>